<comment type="caution">
    <text evidence="1">The sequence shown here is derived from an EMBL/GenBank/DDBJ whole genome shotgun (WGS) entry which is preliminary data.</text>
</comment>
<sequence>MAKSFANQEKSITVPLEKLNEPIFLGFQPLGIASIPKDGYNLIAIADYYAPAICMAKVKITPDGLHFFDFE</sequence>
<dbReference type="Proteomes" id="UP000183192">
    <property type="component" value="Unassembled WGS sequence"/>
</dbReference>
<organism evidence="1 2">
    <name type="scientific">Candidatus Falkowbacteria bacterium CG1_02_37_44</name>
    <dbReference type="NCBI Taxonomy" id="1805146"/>
    <lineage>
        <taxon>Bacteria</taxon>
        <taxon>Candidatus Falkowiibacteriota</taxon>
    </lineage>
</organism>
<protein>
    <submittedName>
        <fullName evidence="1">Uncharacterized protein</fullName>
    </submittedName>
</protein>
<name>A0A1J4TBH3_9BACT</name>
<accession>A0A1J4TBH3</accession>
<evidence type="ECO:0000313" key="1">
    <source>
        <dbReference type="EMBL" id="OIO08697.1"/>
    </source>
</evidence>
<dbReference type="STRING" id="1805146.AUJ27_00315"/>
<reference evidence="1 2" key="1">
    <citation type="journal article" date="2016" name="Environ. Microbiol.">
        <title>Genomic resolution of a cold subsurface aquifer community provides metabolic insights for novel microbes adapted to high CO concentrations.</title>
        <authorList>
            <person name="Probst A.J."/>
            <person name="Castelle C.J."/>
            <person name="Singh A."/>
            <person name="Brown C.T."/>
            <person name="Anantharaman K."/>
            <person name="Sharon I."/>
            <person name="Hug L.A."/>
            <person name="Burstein D."/>
            <person name="Emerson J.B."/>
            <person name="Thomas B.C."/>
            <person name="Banfield J.F."/>
        </authorList>
    </citation>
    <scope>NUCLEOTIDE SEQUENCE [LARGE SCALE GENOMIC DNA]</scope>
    <source>
        <strain evidence="1">CG1_02_37_44</strain>
    </source>
</reference>
<evidence type="ECO:0000313" key="2">
    <source>
        <dbReference type="Proteomes" id="UP000183192"/>
    </source>
</evidence>
<dbReference type="AlphaFoldDB" id="A0A1J4TBH3"/>
<dbReference type="EMBL" id="MNUU01000004">
    <property type="protein sequence ID" value="OIO08697.1"/>
    <property type="molecule type" value="Genomic_DNA"/>
</dbReference>
<proteinExistence type="predicted"/>
<gene>
    <name evidence="1" type="ORF">AUJ27_00315</name>
</gene>